<dbReference type="InterPro" id="IPR009078">
    <property type="entry name" value="Ferritin-like_SF"/>
</dbReference>
<organism evidence="1">
    <name type="scientific">Pedococcus sp. KACC 23699</name>
    <dbReference type="NCBI Taxonomy" id="3149228"/>
    <lineage>
        <taxon>Bacteria</taxon>
        <taxon>Bacillati</taxon>
        <taxon>Actinomycetota</taxon>
        <taxon>Actinomycetes</taxon>
        <taxon>Micrococcales</taxon>
        <taxon>Intrasporangiaceae</taxon>
        <taxon>Pedococcus</taxon>
    </lineage>
</organism>
<dbReference type="EMBL" id="CP157483">
    <property type="protein sequence ID" value="XBO44973.1"/>
    <property type="molecule type" value="Genomic_DNA"/>
</dbReference>
<name>A0AAU7JXM6_9MICO</name>
<dbReference type="InterPro" id="IPR012348">
    <property type="entry name" value="RNR-like"/>
</dbReference>
<dbReference type="RefSeq" id="WP_406832458.1">
    <property type="nucleotide sequence ID" value="NZ_CP157483.1"/>
</dbReference>
<evidence type="ECO:0000313" key="1">
    <source>
        <dbReference type="EMBL" id="XBO44973.1"/>
    </source>
</evidence>
<dbReference type="Pfam" id="PF11583">
    <property type="entry name" value="AurF"/>
    <property type="match status" value="1"/>
</dbReference>
<dbReference type="AlphaFoldDB" id="A0AAU7JXM6"/>
<proteinExistence type="predicted"/>
<dbReference type="SUPFAM" id="SSF47240">
    <property type="entry name" value="Ferritin-like"/>
    <property type="match status" value="1"/>
</dbReference>
<dbReference type="Gene3D" id="1.10.620.20">
    <property type="entry name" value="Ribonucleotide Reductase, subunit A"/>
    <property type="match status" value="1"/>
</dbReference>
<sequence>MTTVKTAPPSSAEDAATRLARIQPRHDRDTTARRLLASAAKHSYDPQVDIDWSEPLEEGLYGLSPEWSSLYGTPLWDSLDEEQRFRLTEHEFCSVSGVGIWFETILMQMILRDIYDQDPATPHVQFALTEIADECRHSIMFAKTAEKYGAPSYRPEHLSHQLGRLFKTLAHGPNLFASILVAEEVLDIFQRELIADERVQPLTRAVSRIHVIEEARHMRFAREEIARRAAGMSRAQRGQQRLVLGIVANIIIDNLVHRDAYAVVGLDPDVAVAAARTNDHYAGKLRASAENLTTFLADAGLIGGPSARLWRRARLV</sequence>
<gene>
    <name evidence="1" type="ORF">ABEG17_06440</name>
</gene>
<reference evidence="1" key="1">
    <citation type="submission" date="2024-05" db="EMBL/GenBank/DDBJ databases">
        <authorList>
            <person name="Kim S."/>
            <person name="Heo J."/>
            <person name="Choi H."/>
            <person name="Choi Y."/>
            <person name="Kwon S.-W."/>
            <person name="Kim Y."/>
        </authorList>
    </citation>
    <scope>NUCLEOTIDE SEQUENCE</scope>
    <source>
        <strain evidence="1">KACC 23699</strain>
    </source>
</reference>
<protein>
    <submittedName>
        <fullName evidence="1">Diiron oxygenase</fullName>
    </submittedName>
</protein>
<dbReference type="GO" id="GO:0016491">
    <property type="term" value="F:oxidoreductase activity"/>
    <property type="evidence" value="ECO:0007669"/>
    <property type="project" value="InterPro"/>
</dbReference>
<accession>A0AAU7JXM6</accession>
<dbReference type="InterPro" id="IPR025859">
    <property type="entry name" value="AurF/CmlI"/>
</dbReference>